<name>A0ABP9PBH0_9BACT</name>
<sequence length="378" mass="41836">MTPAADSLATPPQAQPWLVRIPEIFEGISGSILQQFGSSTSTRLGHEYHLIKTLTPKAIHQSEAAKFARWNLPMHHTWPCNPQKMEGFIEKAAQTLLKKFGESQPQGLFIGQLNPTSPDKYYKSLASNLRGRALQVFPKMAAGNVEEQDPAANTLYCLVGKEGLFTGLQSPRLCNGLYPGGSKYIDQDSPDTISRAGAKIAEALHYLLLHRPPMPAGSHWVELGACPGGMTSELLAREQRVTAIDRAPLDKRLNGRAGLKFIHADVATFTPQDGTVYDALLSDLNGPPFESLDHVIRLSRSLRPRGLIVFTLKVPRIETVEEPCDLFRKIVKTATAAGLRLFAQTHLTYNRHEFTLFFEKQGQGVGESFWKNAPTRKD</sequence>
<dbReference type="InterPro" id="IPR029063">
    <property type="entry name" value="SAM-dependent_MTases_sf"/>
</dbReference>
<dbReference type="PANTHER" id="PTHR37524">
    <property type="entry name" value="RIBOSOMAL RNA LARGE SUBUNIT METHYLTRANSFERASE M"/>
    <property type="match status" value="1"/>
</dbReference>
<dbReference type="CDD" id="cd02440">
    <property type="entry name" value="AdoMet_MTases"/>
    <property type="match status" value="1"/>
</dbReference>
<proteinExistence type="predicted"/>
<evidence type="ECO:0000313" key="3">
    <source>
        <dbReference type="Proteomes" id="UP001499852"/>
    </source>
</evidence>
<accession>A0ABP9PBH0</accession>
<dbReference type="SUPFAM" id="SSF53335">
    <property type="entry name" value="S-adenosyl-L-methionine-dependent methyltransferases"/>
    <property type="match status" value="1"/>
</dbReference>
<dbReference type="Pfam" id="PF01728">
    <property type="entry name" value="FtsJ"/>
    <property type="match status" value="1"/>
</dbReference>
<dbReference type="PANTHER" id="PTHR37524:SF2">
    <property type="entry name" value="RIBOSOMAL RNA METHYLTRANSFERASE FTSJ DOMAIN-CONTAINING PROTEIN"/>
    <property type="match status" value="1"/>
</dbReference>
<dbReference type="Gene3D" id="3.40.50.150">
    <property type="entry name" value="Vaccinia Virus protein VP39"/>
    <property type="match status" value="1"/>
</dbReference>
<comment type="caution">
    <text evidence="2">The sequence shown here is derived from an EMBL/GenBank/DDBJ whole genome shotgun (WGS) entry which is preliminary data.</text>
</comment>
<evidence type="ECO:0000313" key="2">
    <source>
        <dbReference type="EMBL" id="GAA5143909.1"/>
    </source>
</evidence>
<dbReference type="Proteomes" id="UP001499852">
    <property type="component" value="Unassembled WGS sequence"/>
</dbReference>
<dbReference type="RefSeq" id="WP_345737474.1">
    <property type="nucleotide sequence ID" value="NZ_BAABIA010000006.1"/>
</dbReference>
<protein>
    <recommendedName>
        <fullName evidence="1">Ribosomal RNA methyltransferase FtsJ domain-containing protein</fullName>
    </recommendedName>
</protein>
<dbReference type="InterPro" id="IPR002877">
    <property type="entry name" value="RNA_MeTrfase_FtsJ_dom"/>
</dbReference>
<keyword evidence="3" id="KW-1185">Reference proteome</keyword>
<organism evidence="2 3">
    <name type="scientific">Prosthecobacter algae</name>
    <dbReference type="NCBI Taxonomy" id="1144682"/>
    <lineage>
        <taxon>Bacteria</taxon>
        <taxon>Pseudomonadati</taxon>
        <taxon>Verrucomicrobiota</taxon>
        <taxon>Verrucomicrobiia</taxon>
        <taxon>Verrucomicrobiales</taxon>
        <taxon>Verrucomicrobiaceae</taxon>
        <taxon>Prosthecobacter</taxon>
    </lineage>
</organism>
<gene>
    <name evidence="2" type="ORF">GCM10023213_32880</name>
</gene>
<feature type="domain" description="Ribosomal RNA methyltransferase FtsJ" evidence="1">
    <location>
        <begin position="194"/>
        <end position="301"/>
    </location>
</feature>
<dbReference type="EMBL" id="BAABIA010000006">
    <property type="protein sequence ID" value="GAA5143909.1"/>
    <property type="molecule type" value="Genomic_DNA"/>
</dbReference>
<evidence type="ECO:0000259" key="1">
    <source>
        <dbReference type="Pfam" id="PF01728"/>
    </source>
</evidence>
<reference evidence="3" key="1">
    <citation type="journal article" date="2019" name="Int. J. Syst. Evol. Microbiol.">
        <title>The Global Catalogue of Microorganisms (GCM) 10K type strain sequencing project: providing services to taxonomists for standard genome sequencing and annotation.</title>
        <authorList>
            <consortium name="The Broad Institute Genomics Platform"/>
            <consortium name="The Broad Institute Genome Sequencing Center for Infectious Disease"/>
            <person name="Wu L."/>
            <person name="Ma J."/>
        </authorList>
    </citation>
    <scope>NUCLEOTIDE SEQUENCE [LARGE SCALE GENOMIC DNA]</scope>
    <source>
        <strain evidence="3">JCM 18053</strain>
    </source>
</reference>